<comment type="catalytic activity">
    <reaction evidence="4">
        <text>hydroxyacetone + NADP(+) = methylglyoxal + NADPH + H(+)</text>
        <dbReference type="Rhea" id="RHEA:27986"/>
        <dbReference type="ChEBI" id="CHEBI:15378"/>
        <dbReference type="ChEBI" id="CHEBI:17158"/>
        <dbReference type="ChEBI" id="CHEBI:27957"/>
        <dbReference type="ChEBI" id="CHEBI:57783"/>
        <dbReference type="ChEBI" id="CHEBI:58349"/>
    </reaction>
</comment>
<accession>A0A4Y9M8Q2</accession>
<dbReference type="InterPro" id="IPR002656">
    <property type="entry name" value="Acyl_transf_3_dom"/>
</dbReference>
<dbReference type="OrthoDB" id="9807745at2"/>
<feature type="transmembrane region" description="Helical" evidence="5">
    <location>
        <begin position="168"/>
        <end position="186"/>
    </location>
</feature>
<dbReference type="SUPFAM" id="SSF51430">
    <property type="entry name" value="NAD(P)-linked oxidoreductase"/>
    <property type="match status" value="1"/>
</dbReference>
<evidence type="ECO:0000256" key="4">
    <source>
        <dbReference type="ARBA" id="ARBA00049445"/>
    </source>
</evidence>
<dbReference type="Pfam" id="PF00248">
    <property type="entry name" value="Aldo_ket_red"/>
    <property type="match status" value="1"/>
</dbReference>
<feature type="transmembrane region" description="Helical" evidence="5">
    <location>
        <begin position="292"/>
        <end position="315"/>
    </location>
</feature>
<sequence>MHRPFDECGGRNPCDERCPHLLLLHRSLLSIVNSIGTVGSKREGWRLFCGSPKRVRDGRHHVIGFRAQTGISNVLSDWLDLARGLAAVEVLAFHSYQLMFMEKLPGEGYDPAMRAVYSILWAASANGPAAVLVFFVLSGYLVGGPALVRALRGRPNAVDYFSARLSRLYVVLLPALTISFCLYISARQSAGWQVYVSSHQDLYNNAVIFHAPVGAAAAICNGLFLQTIACSEFAGNAALWSLSNEFWYYVLFFALISVRKKPAYIAMIVTVFGLFALAEHHDTGGTHIGLKFIFFFFIWCLGVIAYAVVAPAWAWCCGFLLSMTGLYFLTLKGLFPQWASFSMSVGLGTAAFIVGADHLKVSLPSFLRAGRELAKFSFSLYAIHYPILLLLNVTVASDRQEFTLASIGLNASFILACLFTAAIFYCVFERRTPTIRDWLKAKMLRGWIDGPLLRPTVVVDAAALPYVLASDRATAPPAAAGAGPSLPSAASGMPLRQAERSRGHLAAVATRVPMALLNDGHVLPQLGFGAWQIDNAIAPEVITSAINAGYRLIDTAADYGNESGVGTALKRVRNQFYITTKLRNEDQGYDRTMRAFDASSARLQLDVVDLYLIHWPCPQRRAYVETWRALIELQKQGRVRSIGVSNFMADHLERIMHETGVVPAVNQVELHPAFQQRELRNIHERYGIVTQAWSPLGRGAALTNPRILAIAERCGCSPAQIVLRWHFENGTIAIPKSANAARMAENIDVFDFDLTSDDHAVISRLDRPDGRIGPDPATYGQMGLFRGLTRRLSRT</sequence>
<dbReference type="PROSITE" id="PS00798">
    <property type="entry name" value="ALDOKETO_REDUCTASE_1"/>
    <property type="match status" value="1"/>
</dbReference>
<dbReference type="Gene3D" id="3.20.20.100">
    <property type="entry name" value="NADP-dependent oxidoreductase domain"/>
    <property type="match status" value="1"/>
</dbReference>
<feature type="transmembrane region" description="Helical" evidence="5">
    <location>
        <begin position="119"/>
        <end position="148"/>
    </location>
</feature>
<comment type="similarity">
    <text evidence="1">Belongs to the aldo/keto reductase family.</text>
</comment>
<feature type="domain" description="NADP-dependent oxidoreductase" evidence="6">
    <location>
        <begin position="526"/>
        <end position="765"/>
    </location>
</feature>
<comment type="caution">
    <text evidence="8">The sequence shown here is derived from an EMBL/GenBank/DDBJ whole genome shotgun (WGS) entry which is preliminary data.</text>
</comment>
<keyword evidence="2" id="KW-0521">NADP</keyword>
<dbReference type="AlphaFoldDB" id="A0A4Y9M8Q2"/>
<evidence type="ECO:0000313" key="8">
    <source>
        <dbReference type="EMBL" id="TFV51411.1"/>
    </source>
</evidence>
<feature type="transmembrane region" description="Helical" evidence="5">
    <location>
        <begin position="237"/>
        <end position="256"/>
    </location>
</feature>
<dbReference type="EMBL" id="SPQT01000001">
    <property type="protein sequence ID" value="TFV51411.1"/>
    <property type="molecule type" value="Genomic_DNA"/>
</dbReference>
<dbReference type="FunFam" id="3.20.20.100:FF:000002">
    <property type="entry name" value="2,5-diketo-D-gluconic acid reductase A"/>
    <property type="match status" value="1"/>
</dbReference>
<dbReference type="GO" id="GO:0016747">
    <property type="term" value="F:acyltransferase activity, transferring groups other than amino-acyl groups"/>
    <property type="evidence" value="ECO:0007669"/>
    <property type="project" value="InterPro"/>
</dbReference>
<dbReference type="PROSITE" id="PS00062">
    <property type="entry name" value="ALDOKETO_REDUCTASE_2"/>
    <property type="match status" value="1"/>
</dbReference>
<evidence type="ECO:0000259" key="6">
    <source>
        <dbReference type="Pfam" id="PF00248"/>
    </source>
</evidence>
<evidence type="ECO:0000256" key="5">
    <source>
        <dbReference type="SAM" id="Phobius"/>
    </source>
</evidence>
<protein>
    <recommendedName>
        <fullName evidence="10">Aldo/keto reductase</fullName>
    </recommendedName>
</protein>
<dbReference type="PROSITE" id="PS00063">
    <property type="entry name" value="ALDOKETO_REDUCTASE_3"/>
    <property type="match status" value="1"/>
</dbReference>
<dbReference type="InterPro" id="IPR018170">
    <property type="entry name" value="Aldo/ket_reductase_CS"/>
</dbReference>
<dbReference type="InterPro" id="IPR020471">
    <property type="entry name" value="AKR"/>
</dbReference>
<dbReference type="InterPro" id="IPR036812">
    <property type="entry name" value="NAD(P)_OxRdtase_dom_sf"/>
</dbReference>
<evidence type="ECO:0000256" key="3">
    <source>
        <dbReference type="ARBA" id="ARBA00023002"/>
    </source>
</evidence>
<gene>
    <name evidence="8" type="ORF">E4K65_05000</name>
</gene>
<keyword evidence="5" id="KW-1133">Transmembrane helix</keyword>
<keyword evidence="9" id="KW-1185">Reference proteome</keyword>
<feature type="transmembrane region" description="Helical" evidence="5">
    <location>
        <begin position="206"/>
        <end position="225"/>
    </location>
</feature>
<keyword evidence="5" id="KW-0472">Membrane</keyword>
<dbReference type="PRINTS" id="PR00069">
    <property type="entry name" value="ALDKETRDTASE"/>
</dbReference>
<dbReference type="Pfam" id="PF01757">
    <property type="entry name" value="Acyl_transf_3"/>
    <property type="match status" value="1"/>
</dbReference>
<dbReference type="PANTHER" id="PTHR43827">
    <property type="entry name" value="2,5-DIKETO-D-GLUCONIC ACID REDUCTASE"/>
    <property type="match status" value="1"/>
</dbReference>
<name>A0A4Y9M8Q2_9BRAD</name>
<dbReference type="GO" id="GO:0016616">
    <property type="term" value="F:oxidoreductase activity, acting on the CH-OH group of donors, NAD or NADP as acceptor"/>
    <property type="evidence" value="ECO:0007669"/>
    <property type="project" value="UniProtKB-ARBA"/>
</dbReference>
<evidence type="ECO:0008006" key="10">
    <source>
        <dbReference type="Google" id="ProtNLM"/>
    </source>
</evidence>
<feature type="transmembrane region" description="Helical" evidence="5">
    <location>
        <begin position="262"/>
        <end position="280"/>
    </location>
</feature>
<keyword evidence="5" id="KW-0812">Transmembrane</keyword>
<feature type="transmembrane region" description="Helical" evidence="5">
    <location>
        <begin position="335"/>
        <end position="355"/>
    </location>
</feature>
<feature type="transmembrane region" description="Helical" evidence="5">
    <location>
        <begin position="376"/>
        <end position="395"/>
    </location>
</feature>
<evidence type="ECO:0000259" key="7">
    <source>
        <dbReference type="Pfam" id="PF01757"/>
    </source>
</evidence>
<feature type="domain" description="Acyltransferase 3" evidence="7">
    <location>
        <begin position="77"/>
        <end position="421"/>
    </location>
</feature>
<dbReference type="InterPro" id="IPR023210">
    <property type="entry name" value="NADP_OxRdtase_dom"/>
</dbReference>
<evidence type="ECO:0000256" key="1">
    <source>
        <dbReference type="ARBA" id="ARBA00007905"/>
    </source>
</evidence>
<proteinExistence type="inferred from homology"/>
<dbReference type="PANTHER" id="PTHR43827:SF3">
    <property type="entry name" value="NADP-DEPENDENT OXIDOREDUCTASE DOMAIN-CONTAINING PROTEIN"/>
    <property type="match status" value="1"/>
</dbReference>
<feature type="transmembrane region" description="Helical" evidence="5">
    <location>
        <begin position="407"/>
        <end position="428"/>
    </location>
</feature>
<evidence type="ECO:0000256" key="2">
    <source>
        <dbReference type="ARBA" id="ARBA00022857"/>
    </source>
</evidence>
<keyword evidence="3" id="KW-0560">Oxidoreductase</keyword>
<evidence type="ECO:0000313" key="9">
    <source>
        <dbReference type="Proteomes" id="UP000297966"/>
    </source>
</evidence>
<reference evidence="8 9" key="1">
    <citation type="submission" date="2019-03" db="EMBL/GenBank/DDBJ databases">
        <title>Bradyrhizobium diversity isolated from nodules of Chamaecrista fasciculata.</title>
        <authorList>
            <person name="Klepa M.S."/>
            <person name="Urquiaga M.O."/>
            <person name="Hungria M."/>
            <person name="Delamuta J.R."/>
        </authorList>
    </citation>
    <scope>NUCLEOTIDE SEQUENCE [LARGE SCALE GENOMIC DNA]</scope>
    <source>
        <strain evidence="8 9">CNPSo 3448</strain>
    </source>
</reference>
<dbReference type="Proteomes" id="UP000297966">
    <property type="component" value="Unassembled WGS sequence"/>
</dbReference>
<organism evidence="8 9">
    <name type="scientific">Bradyrhizobium niftali</name>
    <dbReference type="NCBI Taxonomy" id="2560055"/>
    <lineage>
        <taxon>Bacteria</taxon>
        <taxon>Pseudomonadati</taxon>
        <taxon>Pseudomonadota</taxon>
        <taxon>Alphaproteobacteria</taxon>
        <taxon>Hyphomicrobiales</taxon>
        <taxon>Nitrobacteraceae</taxon>
        <taxon>Bradyrhizobium</taxon>
    </lineage>
</organism>